<accession>A0ABW0H9I9</accession>
<comment type="caution">
    <text evidence="1">The sequence shown here is derived from an EMBL/GenBank/DDBJ whole genome shotgun (WGS) entry which is preliminary data.</text>
</comment>
<dbReference type="Proteomes" id="UP001596104">
    <property type="component" value="Unassembled WGS sequence"/>
</dbReference>
<evidence type="ECO:0000313" key="1">
    <source>
        <dbReference type="EMBL" id="MFC5393300.1"/>
    </source>
</evidence>
<organism evidence="1 2">
    <name type="scientific">Bosea vestrisii</name>
    <dbReference type="NCBI Taxonomy" id="151416"/>
    <lineage>
        <taxon>Bacteria</taxon>
        <taxon>Pseudomonadati</taxon>
        <taxon>Pseudomonadota</taxon>
        <taxon>Alphaproteobacteria</taxon>
        <taxon>Hyphomicrobiales</taxon>
        <taxon>Boseaceae</taxon>
        <taxon>Bosea</taxon>
    </lineage>
</organism>
<dbReference type="Gene3D" id="3.90.226.10">
    <property type="entry name" value="2-enoyl-CoA Hydratase, Chain A, domain 1"/>
    <property type="match status" value="1"/>
</dbReference>
<gene>
    <name evidence="1" type="ORF">ACFPPC_11695</name>
</gene>
<evidence type="ECO:0000313" key="2">
    <source>
        <dbReference type="Proteomes" id="UP001596104"/>
    </source>
</evidence>
<dbReference type="EMBL" id="JBHSLV010000020">
    <property type="protein sequence ID" value="MFC5393300.1"/>
    <property type="molecule type" value="Genomic_DNA"/>
</dbReference>
<reference evidence="2" key="1">
    <citation type="journal article" date="2019" name="Int. J. Syst. Evol. Microbiol.">
        <title>The Global Catalogue of Microorganisms (GCM) 10K type strain sequencing project: providing services to taxonomists for standard genome sequencing and annotation.</title>
        <authorList>
            <consortium name="The Broad Institute Genomics Platform"/>
            <consortium name="The Broad Institute Genome Sequencing Center for Infectious Disease"/>
            <person name="Wu L."/>
            <person name="Ma J."/>
        </authorList>
    </citation>
    <scope>NUCLEOTIDE SEQUENCE [LARGE SCALE GENOMIC DNA]</scope>
    <source>
        <strain evidence="2">CGMCC 1.16326</strain>
    </source>
</reference>
<sequence length="457" mass="48965">MAVLVLVTVPLAAILYPTLKSYPAANVSAAASLRDRNLQDLAHLRRLPEVERSFTAQSRAAFDQAVTALEARAGELDRAGLALAAAKAVALADNGHTNVLGLAGDRGFNAVPIRLGWFADGLLVIATDEDRQHLLGGQVLGVNGHRTEALVEALRPYVGGPANLAREFVPNFLISPELLHAAGLAATTDGSSFEMRFADGAVGSVELVAKAATRPSHDRFVWPSDNLSPPGRSSGWRHVLDGVALPAYLTHLDANYWHDFPANDLLYVQINRVGDQGSIGLSAYLSGMLDEAAKKPIRNAIVDLRFNPGGNYTLTADFTRRLPELLPAPGRLFILTSAHTFSAAISTAARLKYFAGERAIIVGEAMGDRSQFWGEGGGTVLPNAKLALRYTTAFHDWEHGCSLSQITTCFLLNYVYGVPAGDLRPKVTIAPIFADLLAGKDPVMAEVMRQLASNQGR</sequence>
<keyword evidence="2" id="KW-1185">Reference proteome</keyword>
<dbReference type="InterPro" id="IPR029045">
    <property type="entry name" value="ClpP/crotonase-like_dom_sf"/>
</dbReference>
<proteinExistence type="predicted"/>
<evidence type="ECO:0008006" key="3">
    <source>
        <dbReference type="Google" id="ProtNLM"/>
    </source>
</evidence>
<name>A0ABW0H9I9_9HYPH</name>
<dbReference type="RefSeq" id="WP_377008270.1">
    <property type="nucleotide sequence ID" value="NZ_JBHSLV010000020.1"/>
</dbReference>
<dbReference type="SUPFAM" id="SSF52096">
    <property type="entry name" value="ClpP/crotonase"/>
    <property type="match status" value="1"/>
</dbReference>
<protein>
    <recommendedName>
        <fullName evidence="3">Peptidase S41-like protein</fullName>
    </recommendedName>
</protein>